<name>A0AAJ7VYA4_CEPCN</name>
<dbReference type="KEGG" id="ccin:112493908"/>
<dbReference type="PANTHER" id="PTHR10707:SF10">
    <property type="entry name" value="CYTOCHROME C OXIDASE SUBUNIT 4"/>
    <property type="match status" value="1"/>
</dbReference>
<dbReference type="GO" id="GO:0016491">
    <property type="term" value="F:oxidoreductase activity"/>
    <property type="evidence" value="ECO:0007669"/>
    <property type="project" value="UniProtKB-KW"/>
</dbReference>
<reference evidence="12" key="1">
    <citation type="submission" date="2025-08" db="UniProtKB">
        <authorList>
            <consortium name="RefSeq"/>
        </authorList>
    </citation>
    <scope>IDENTIFICATION</scope>
</reference>
<comment type="subunit">
    <text evidence="10">Component of the cytochrome c oxidase (complex IV, CIV), a multisubunit enzyme composed of 14 subunits.</text>
</comment>
<proteinExistence type="inferred from homology"/>
<organism evidence="11 12">
    <name type="scientific">Cephus cinctus</name>
    <name type="common">Wheat stem sawfly</name>
    <dbReference type="NCBI Taxonomy" id="211228"/>
    <lineage>
        <taxon>Eukaryota</taxon>
        <taxon>Metazoa</taxon>
        <taxon>Ecdysozoa</taxon>
        <taxon>Arthropoda</taxon>
        <taxon>Hexapoda</taxon>
        <taxon>Insecta</taxon>
        <taxon>Pterygota</taxon>
        <taxon>Neoptera</taxon>
        <taxon>Endopterygota</taxon>
        <taxon>Hymenoptera</taxon>
        <taxon>Cephoidea</taxon>
        <taxon>Cephidae</taxon>
        <taxon>Cephus</taxon>
    </lineage>
</organism>
<evidence type="ECO:0000256" key="2">
    <source>
        <dbReference type="ARBA" id="ARBA00008135"/>
    </source>
</evidence>
<keyword evidence="4 10" id="KW-0999">Mitochondrion inner membrane</keyword>
<dbReference type="Proteomes" id="UP000694920">
    <property type="component" value="Unplaced"/>
</dbReference>
<evidence type="ECO:0000256" key="10">
    <source>
        <dbReference type="RuleBase" id="RU367145"/>
    </source>
</evidence>
<evidence type="ECO:0000256" key="4">
    <source>
        <dbReference type="ARBA" id="ARBA00022792"/>
    </source>
</evidence>
<dbReference type="GeneID" id="112493908"/>
<dbReference type="SUPFAM" id="SSF81406">
    <property type="entry name" value="Mitochondrial cytochrome c oxidase subunit IV"/>
    <property type="match status" value="1"/>
</dbReference>
<sequence>MQNNSRRISTLLCHRVSQSWMRMQKVGIYGTSRIGNREVVGFGMNGTYSYLDRVDFPFPAIRFRRSTPELMALREKERGDWRKLSIAEKKCLYRSSFCQTFAEIEASMGEWKSILGWTLFHIGLALWLWIIIHIFVHNEAPASFSPESRIQQYYRQVAINNQPFSGNYRPPGAELRVPLMRIMNQR</sequence>
<dbReference type="PANTHER" id="PTHR10707">
    <property type="entry name" value="CYTOCHROME C OXIDASE SUBUNIT IV"/>
    <property type="match status" value="1"/>
</dbReference>
<keyword evidence="5" id="KW-0809">Transit peptide</keyword>
<dbReference type="GO" id="GO:0005743">
    <property type="term" value="C:mitochondrial inner membrane"/>
    <property type="evidence" value="ECO:0007669"/>
    <property type="project" value="UniProtKB-SubCell"/>
</dbReference>
<keyword evidence="9 10" id="KW-0472">Membrane</keyword>
<comment type="subcellular location">
    <subcellularLocation>
        <location evidence="1 10">Mitochondrion inner membrane</location>
        <topology evidence="1 10">Single-pass membrane protein</topology>
    </subcellularLocation>
</comment>
<keyword evidence="11" id="KW-1185">Reference proteome</keyword>
<dbReference type="GO" id="GO:0045277">
    <property type="term" value="C:respiratory chain complex IV"/>
    <property type="evidence" value="ECO:0007669"/>
    <property type="project" value="InterPro"/>
</dbReference>
<dbReference type="Pfam" id="PF02936">
    <property type="entry name" value="COX4"/>
    <property type="match status" value="1"/>
</dbReference>
<evidence type="ECO:0000256" key="1">
    <source>
        <dbReference type="ARBA" id="ARBA00004434"/>
    </source>
</evidence>
<dbReference type="CDD" id="cd00922">
    <property type="entry name" value="Cyt_c_Oxidase_IV"/>
    <property type="match status" value="1"/>
</dbReference>
<keyword evidence="3 10" id="KW-0812">Transmembrane</keyword>
<keyword evidence="7" id="KW-0560">Oxidoreductase</keyword>
<keyword evidence="6 10" id="KW-1133">Transmembrane helix</keyword>
<accession>A0AAJ7VYA4</accession>
<comment type="pathway">
    <text evidence="10">Energy metabolism; oxidative phosphorylation.</text>
</comment>
<feature type="transmembrane region" description="Helical" evidence="10">
    <location>
        <begin position="114"/>
        <end position="136"/>
    </location>
</feature>
<comment type="similarity">
    <text evidence="2 10">Belongs to the cytochrome c oxidase IV family.</text>
</comment>
<gene>
    <name evidence="12" type="primary">LOC112493908</name>
</gene>
<evidence type="ECO:0000313" key="12">
    <source>
        <dbReference type="RefSeq" id="XP_024937698.1"/>
    </source>
</evidence>
<evidence type="ECO:0000256" key="3">
    <source>
        <dbReference type="ARBA" id="ARBA00022692"/>
    </source>
</evidence>
<evidence type="ECO:0000256" key="9">
    <source>
        <dbReference type="ARBA" id="ARBA00023136"/>
    </source>
</evidence>
<keyword evidence="8 10" id="KW-0496">Mitochondrion</keyword>
<dbReference type="PRINTS" id="PR01873">
    <property type="entry name" value="CYTCOXIDASE4"/>
</dbReference>
<evidence type="ECO:0000256" key="7">
    <source>
        <dbReference type="ARBA" id="ARBA00023002"/>
    </source>
</evidence>
<evidence type="ECO:0000256" key="8">
    <source>
        <dbReference type="ARBA" id="ARBA00023128"/>
    </source>
</evidence>
<dbReference type="GO" id="GO:0006123">
    <property type="term" value="P:mitochondrial electron transport, cytochrome c to oxygen"/>
    <property type="evidence" value="ECO:0007669"/>
    <property type="project" value="InterPro"/>
</dbReference>
<dbReference type="AlphaFoldDB" id="A0AAJ7VYA4"/>
<evidence type="ECO:0000256" key="5">
    <source>
        <dbReference type="ARBA" id="ARBA00022946"/>
    </source>
</evidence>
<dbReference type="Gene3D" id="1.10.442.10">
    <property type="entry name" value="Cytochrome c oxidase subunit IV"/>
    <property type="match status" value="1"/>
</dbReference>
<dbReference type="InterPro" id="IPR013288">
    <property type="entry name" value="Cyt_c_oxidase_su4"/>
</dbReference>
<dbReference type="FunFam" id="1.10.442.10:FF:000001">
    <property type="entry name" value="Cytochrome c oxidase subunit 4 isoform 1"/>
    <property type="match status" value="1"/>
</dbReference>
<dbReference type="InterPro" id="IPR036639">
    <property type="entry name" value="Cyt_c_oxidase_su4_sf"/>
</dbReference>
<dbReference type="RefSeq" id="XP_024937698.1">
    <property type="nucleotide sequence ID" value="XM_025081930.1"/>
</dbReference>
<evidence type="ECO:0000256" key="6">
    <source>
        <dbReference type="ARBA" id="ARBA00022989"/>
    </source>
</evidence>
<dbReference type="InterPro" id="IPR004203">
    <property type="entry name" value="Cyt_c_oxidase_su4_fam"/>
</dbReference>
<protein>
    <recommendedName>
        <fullName evidence="10">Cytochrome c oxidase subunit 4</fullName>
    </recommendedName>
</protein>
<evidence type="ECO:0000313" key="11">
    <source>
        <dbReference type="Proteomes" id="UP000694920"/>
    </source>
</evidence>
<comment type="function">
    <text evidence="10">Component of the cytochrome c oxidase, the last enzyme in the mitochondrial electron transport chain which drives oxidative phosphorylation.</text>
</comment>